<feature type="compositionally biased region" description="Low complexity" evidence="1">
    <location>
        <begin position="223"/>
        <end position="234"/>
    </location>
</feature>
<comment type="caution">
    <text evidence="3">The sequence shown here is derived from an EMBL/GenBank/DDBJ whole genome shotgun (WGS) entry which is preliminary data.</text>
</comment>
<feature type="compositionally biased region" description="Acidic residues" evidence="1">
    <location>
        <begin position="90"/>
        <end position="106"/>
    </location>
</feature>
<keyword evidence="2" id="KW-0812">Transmembrane</keyword>
<proteinExistence type="predicted"/>
<name>A0ABU3L356_9FLAO</name>
<accession>A0ABU3L356</accession>
<keyword evidence="2" id="KW-1133">Transmembrane helix</keyword>
<feature type="compositionally biased region" description="Gly residues" evidence="1">
    <location>
        <begin position="235"/>
        <end position="246"/>
    </location>
</feature>
<feature type="transmembrane region" description="Helical" evidence="2">
    <location>
        <begin position="12"/>
        <end position="32"/>
    </location>
</feature>
<evidence type="ECO:0000313" key="4">
    <source>
        <dbReference type="Proteomes" id="UP001250656"/>
    </source>
</evidence>
<feature type="compositionally biased region" description="Basic and acidic residues" evidence="1">
    <location>
        <begin position="124"/>
        <end position="194"/>
    </location>
</feature>
<keyword evidence="2" id="KW-0472">Membrane</keyword>
<dbReference type="Proteomes" id="UP001250656">
    <property type="component" value="Unassembled WGS sequence"/>
</dbReference>
<feature type="compositionally biased region" description="Basic and acidic residues" evidence="1">
    <location>
        <begin position="212"/>
        <end position="222"/>
    </location>
</feature>
<gene>
    <name evidence="3" type="ORF">RQM65_05770</name>
</gene>
<organism evidence="3 4">
    <name type="scientific">Pricia mediterranea</name>
    <dbReference type="NCBI Taxonomy" id="3076079"/>
    <lineage>
        <taxon>Bacteria</taxon>
        <taxon>Pseudomonadati</taxon>
        <taxon>Bacteroidota</taxon>
        <taxon>Flavobacteriia</taxon>
        <taxon>Flavobacteriales</taxon>
        <taxon>Flavobacteriaceae</taxon>
        <taxon>Pricia</taxon>
    </lineage>
</organism>
<feature type="region of interest" description="Disordered" evidence="1">
    <location>
        <begin position="90"/>
        <end position="258"/>
    </location>
</feature>
<evidence type="ECO:0000256" key="2">
    <source>
        <dbReference type="SAM" id="Phobius"/>
    </source>
</evidence>
<evidence type="ECO:0000313" key="3">
    <source>
        <dbReference type="EMBL" id="MDT7828169.1"/>
    </source>
</evidence>
<dbReference type="EMBL" id="JAVTTP010000001">
    <property type="protein sequence ID" value="MDT7828169.1"/>
    <property type="molecule type" value="Genomic_DNA"/>
</dbReference>
<keyword evidence="4" id="KW-1185">Reference proteome</keyword>
<evidence type="ECO:0000256" key="1">
    <source>
        <dbReference type="SAM" id="MobiDB-lite"/>
    </source>
</evidence>
<dbReference type="RefSeq" id="WP_314013333.1">
    <property type="nucleotide sequence ID" value="NZ_JAVTTP010000001.1"/>
</dbReference>
<feature type="region of interest" description="Disordered" evidence="1">
    <location>
        <begin position="56"/>
        <end position="78"/>
    </location>
</feature>
<sequence>MSYLDTKHKKKSFTLTTFLLSVLLLVLFYIGLTYMDPPIENGITVNFGTTEFGSGNVQPKEKIQSEPMDTPPIEPVEQEEEVVEEIIEEEVVEEEAEEVPEEEPEETVAKEVPSEKVLTQENEEAVRIKKAEEEKRKAEEAKRAAQKKAEAEAARKEAEAERKREEAARIALQKREAEEKAQQERDAKKKRLDELMGGLNKSDGTASGSEGDDSRPGDKGSPDGDPYSTSYYGSPGSGSGTGGYGLNGRSLASKGAVRQECNEEGRVVVKIVVDRNGNVVSAQPGVKGTTNNSPCLLEPAKKTAFKHRWNQDSNAPSQQVGFVVVNFKLGE</sequence>
<protein>
    <submittedName>
        <fullName evidence="3">Energy transducer TonB</fullName>
    </submittedName>
</protein>
<reference evidence="3 4" key="1">
    <citation type="submission" date="2023-09" db="EMBL/GenBank/DDBJ databases">
        <title>Novel taxa isolated from Blanes Bay.</title>
        <authorList>
            <person name="Rey-Velasco X."/>
            <person name="Lucena T."/>
        </authorList>
    </citation>
    <scope>NUCLEOTIDE SEQUENCE [LARGE SCALE GENOMIC DNA]</scope>
    <source>
        <strain evidence="3 4">S334</strain>
    </source>
</reference>